<proteinExistence type="predicted"/>
<sequence length="45" mass="5073">MIRIPLGQWVNHGVDTLLLYFGSAFDTFTDSVTLVTDKMRDGLDL</sequence>
<comment type="caution">
    <text evidence="1">The sequence shown here is derived from an EMBL/GenBank/DDBJ whole genome shotgun (WGS) entry which is preliminary data.</text>
</comment>
<dbReference type="EMBL" id="DUTF01000387">
    <property type="protein sequence ID" value="HHY28653.1"/>
    <property type="molecule type" value="Genomic_DNA"/>
</dbReference>
<reference evidence="1 2" key="1">
    <citation type="journal article" date="2020" name="Biotechnol. Biofuels">
        <title>New insights from the biogas microbiome by comprehensive genome-resolved metagenomics of nearly 1600 species originating from multiple anaerobic digesters.</title>
        <authorList>
            <person name="Campanaro S."/>
            <person name="Treu L."/>
            <person name="Rodriguez-R L.M."/>
            <person name="Kovalovszki A."/>
            <person name="Ziels R.M."/>
            <person name="Maus I."/>
            <person name="Zhu X."/>
            <person name="Kougias P.G."/>
            <person name="Basile A."/>
            <person name="Luo G."/>
            <person name="Schluter A."/>
            <person name="Konstantinidis K.T."/>
            <person name="Angelidaki I."/>
        </authorList>
    </citation>
    <scope>NUCLEOTIDE SEQUENCE [LARGE SCALE GENOMIC DNA]</scope>
    <source>
        <strain evidence="1">AS05jafATM_4</strain>
    </source>
</reference>
<feature type="non-terminal residue" evidence="1">
    <location>
        <position position="45"/>
    </location>
</feature>
<name>A0A7C7D896_9FIRM</name>
<evidence type="ECO:0000313" key="1">
    <source>
        <dbReference type="EMBL" id="HHY28653.1"/>
    </source>
</evidence>
<accession>A0A7C7D896</accession>
<dbReference type="Proteomes" id="UP000553059">
    <property type="component" value="Unassembled WGS sequence"/>
</dbReference>
<organism evidence="1 2">
    <name type="scientific">Desulfitobacterium dehalogenans</name>
    <dbReference type="NCBI Taxonomy" id="36854"/>
    <lineage>
        <taxon>Bacteria</taxon>
        <taxon>Bacillati</taxon>
        <taxon>Bacillota</taxon>
        <taxon>Clostridia</taxon>
        <taxon>Eubacteriales</taxon>
        <taxon>Desulfitobacteriaceae</taxon>
        <taxon>Desulfitobacterium</taxon>
    </lineage>
</organism>
<dbReference type="AlphaFoldDB" id="A0A7C7D896"/>
<evidence type="ECO:0000313" key="2">
    <source>
        <dbReference type="Proteomes" id="UP000553059"/>
    </source>
</evidence>
<protein>
    <submittedName>
        <fullName evidence="1">Proline/glycine betaine ABC transporter permease</fullName>
    </submittedName>
</protein>
<gene>
    <name evidence="1" type="ORF">GX523_18295</name>
</gene>